<dbReference type="Proteomes" id="UP000035740">
    <property type="component" value="Unassembled WGS sequence"/>
</dbReference>
<name>A0A0J8BFN1_BETVV</name>
<gene>
    <name evidence="1" type="ORF">BVRB_018370</name>
</gene>
<keyword evidence="2" id="KW-1185">Reference proteome</keyword>
<organism evidence="1 2">
    <name type="scientific">Beta vulgaris subsp. vulgaris</name>
    <name type="common">Beet</name>
    <dbReference type="NCBI Taxonomy" id="3555"/>
    <lineage>
        <taxon>Eukaryota</taxon>
        <taxon>Viridiplantae</taxon>
        <taxon>Streptophyta</taxon>
        <taxon>Embryophyta</taxon>
        <taxon>Tracheophyta</taxon>
        <taxon>Spermatophyta</taxon>
        <taxon>Magnoliopsida</taxon>
        <taxon>eudicotyledons</taxon>
        <taxon>Gunneridae</taxon>
        <taxon>Pentapetalae</taxon>
        <taxon>Caryophyllales</taxon>
        <taxon>Chenopodiaceae</taxon>
        <taxon>Betoideae</taxon>
        <taxon>Beta</taxon>
    </lineage>
</organism>
<proteinExistence type="predicted"/>
<reference evidence="1 2" key="1">
    <citation type="journal article" date="2014" name="Nature">
        <title>The genome of the recently domesticated crop plant sugar beet (Beta vulgaris).</title>
        <authorList>
            <person name="Dohm J.C."/>
            <person name="Minoche A.E."/>
            <person name="Holtgrawe D."/>
            <person name="Capella-Gutierrez S."/>
            <person name="Zakrzewski F."/>
            <person name="Tafer H."/>
            <person name="Rupp O."/>
            <person name="Sorensen T.R."/>
            <person name="Stracke R."/>
            <person name="Reinhardt R."/>
            <person name="Goesmann A."/>
            <person name="Kraft T."/>
            <person name="Schulz B."/>
            <person name="Stadler P.F."/>
            <person name="Schmidt T."/>
            <person name="Gabaldon T."/>
            <person name="Lehrach H."/>
            <person name="Weisshaar B."/>
            <person name="Himmelbauer H."/>
        </authorList>
    </citation>
    <scope>NUCLEOTIDE SEQUENCE [LARGE SCALE GENOMIC DNA]</scope>
    <source>
        <tissue evidence="1">Taproot</tissue>
    </source>
</reference>
<evidence type="ECO:0000313" key="1">
    <source>
        <dbReference type="EMBL" id="KMS64625.1"/>
    </source>
</evidence>
<protein>
    <submittedName>
        <fullName evidence="1">Uncharacterized protein</fullName>
    </submittedName>
</protein>
<feature type="non-terminal residue" evidence="1">
    <location>
        <position position="1"/>
    </location>
</feature>
<dbReference type="EMBL" id="KQ126822">
    <property type="protein sequence ID" value="KMS64625.1"/>
    <property type="molecule type" value="Genomic_DNA"/>
</dbReference>
<dbReference type="Gramene" id="KMS64625">
    <property type="protein sequence ID" value="KMS64625"/>
    <property type="gene ID" value="BVRB_018370"/>
</dbReference>
<dbReference type="AlphaFoldDB" id="A0A0J8BFN1"/>
<evidence type="ECO:0000313" key="2">
    <source>
        <dbReference type="Proteomes" id="UP000035740"/>
    </source>
</evidence>
<sequence>IVSNKNPKVLRCGDNAKISSRLIRLSLDYYYGPLE</sequence>
<accession>A0A0J8BFN1</accession>